<dbReference type="Proteomes" id="UP000255417">
    <property type="component" value="Unassembled WGS sequence"/>
</dbReference>
<protein>
    <submittedName>
        <fullName evidence="8">Oxygen-insensitive NAD(P)H nitroreductase</fullName>
        <ecNumber evidence="8">1.-.-.-</ecNumber>
    </submittedName>
</protein>
<comment type="similarity">
    <text evidence="2">Belongs to the nitroreductase family.</text>
</comment>
<keyword evidence="9" id="KW-1185">Reference proteome</keyword>
<keyword evidence="4" id="KW-0288">FMN</keyword>
<dbReference type="Pfam" id="PF00881">
    <property type="entry name" value="Nitroreductase"/>
    <property type="match status" value="1"/>
</dbReference>
<evidence type="ECO:0000256" key="1">
    <source>
        <dbReference type="ARBA" id="ARBA00001917"/>
    </source>
</evidence>
<evidence type="ECO:0000256" key="5">
    <source>
        <dbReference type="ARBA" id="ARBA00022857"/>
    </source>
</evidence>
<accession>A0A379C8R3</accession>
<evidence type="ECO:0000313" key="9">
    <source>
        <dbReference type="Proteomes" id="UP000255417"/>
    </source>
</evidence>
<evidence type="ECO:0000256" key="2">
    <source>
        <dbReference type="ARBA" id="ARBA00007118"/>
    </source>
</evidence>
<evidence type="ECO:0000256" key="4">
    <source>
        <dbReference type="ARBA" id="ARBA00022643"/>
    </source>
</evidence>
<dbReference type="RefSeq" id="WP_172460353.1">
    <property type="nucleotide sequence ID" value="NZ_LWIF01000001.1"/>
</dbReference>
<dbReference type="NCBIfam" id="NF008275">
    <property type="entry name" value="PRK11053.1"/>
    <property type="match status" value="1"/>
</dbReference>
<evidence type="ECO:0000259" key="7">
    <source>
        <dbReference type="Pfam" id="PF00881"/>
    </source>
</evidence>
<name>A0A379C8R3_9PAST</name>
<dbReference type="EC" id="1.-.-.-" evidence="8"/>
<reference evidence="8 9" key="1">
    <citation type="submission" date="2018-06" db="EMBL/GenBank/DDBJ databases">
        <authorList>
            <consortium name="Pathogen Informatics"/>
            <person name="Doyle S."/>
        </authorList>
    </citation>
    <scope>NUCLEOTIDE SEQUENCE [LARGE SCALE GENOMIC DNA]</scope>
    <source>
        <strain evidence="8 9">NCTC12872</strain>
    </source>
</reference>
<dbReference type="InterPro" id="IPR000415">
    <property type="entry name" value="Nitroreductase-like"/>
</dbReference>
<sequence>MSILETAKQRYSAKVFDTTRKISDDDIHTLKTIFQLSPSSINIQPWHVLITDNQETKAKITQATQGYYAFNEQKILDASHIMVLCVKNEINQAHLDKLLAKEQADGRIPNDDILNMTKTLRDGFLASQSEHPEKLQAWAANQVYIALGQLLLATADMGIDAVPIEGFDVNILAETFNLTEKGLTPLTLVAFGYHSDADFNANLPKSRFELDDIFTTF</sequence>
<dbReference type="AlphaFoldDB" id="A0A379C8R3"/>
<dbReference type="GO" id="GO:0016491">
    <property type="term" value="F:oxidoreductase activity"/>
    <property type="evidence" value="ECO:0007669"/>
    <property type="project" value="UniProtKB-KW"/>
</dbReference>
<gene>
    <name evidence="8" type="primary">nfnB</name>
    <name evidence="8" type="ORF">NCTC12872_00659</name>
</gene>
<dbReference type="PANTHER" id="PTHR43673:SF2">
    <property type="entry name" value="NITROREDUCTASE"/>
    <property type="match status" value="1"/>
</dbReference>
<keyword evidence="3" id="KW-0285">Flavoprotein</keyword>
<keyword evidence="5" id="KW-0521">NADP</keyword>
<dbReference type="InterPro" id="IPR033878">
    <property type="entry name" value="NfsB-like"/>
</dbReference>
<dbReference type="CDD" id="cd02149">
    <property type="entry name" value="NfsB-like"/>
    <property type="match status" value="1"/>
</dbReference>
<evidence type="ECO:0000256" key="6">
    <source>
        <dbReference type="ARBA" id="ARBA00023002"/>
    </source>
</evidence>
<evidence type="ECO:0000256" key="3">
    <source>
        <dbReference type="ARBA" id="ARBA00022630"/>
    </source>
</evidence>
<dbReference type="Gene3D" id="3.40.109.10">
    <property type="entry name" value="NADH Oxidase"/>
    <property type="match status" value="1"/>
</dbReference>
<dbReference type="PANTHER" id="PTHR43673">
    <property type="entry name" value="NAD(P)H NITROREDUCTASE YDGI-RELATED"/>
    <property type="match status" value="1"/>
</dbReference>
<dbReference type="SUPFAM" id="SSF55469">
    <property type="entry name" value="FMN-dependent nitroreductase-like"/>
    <property type="match status" value="1"/>
</dbReference>
<keyword evidence="6 8" id="KW-0560">Oxidoreductase</keyword>
<dbReference type="InterPro" id="IPR029479">
    <property type="entry name" value="Nitroreductase"/>
</dbReference>
<dbReference type="EMBL" id="UGTA01000001">
    <property type="protein sequence ID" value="SUB58693.1"/>
    <property type="molecule type" value="Genomic_DNA"/>
</dbReference>
<comment type="cofactor">
    <cofactor evidence="1">
        <name>FMN</name>
        <dbReference type="ChEBI" id="CHEBI:58210"/>
    </cofactor>
</comment>
<evidence type="ECO:0000313" key="8">
    <source>
        <dbReference type="EMBL" id="SUB58693.1"/>
    </source>
</evidence>
<feature type="domain" description="Nitroreductase" evidence="7">
    <location>
        <begin position="8"/>
        <end position="193"/>
    </location>
</feature>
<proteinExistence type="inferred from homology"/>
<organism evidence="8 9">
    <name type="scientific">Phocoenobacter uteri</name>
    <dbReference type="NCBI Taxonomy" id="146806"/>
    <lineage>
        <taxon>Bacteria</taxon>
        <taxon>Pseudomonadati</taxon>
        <taxon>Pseudomonadota</taxon>
        <taxon>Gammaproteobacteria</taxon>
        <taxon>Pasteurellales</taxon>
        <taxon>Pasteurellaceae</taxon>
        <taxon>Phocoenobacter</taxon>
    </lineage>
</organism>